<dbReference type="EMBL" id="JAKZFC010000017">
    <property type="protein sequence ID" value="MCH7324050.1"/>
    <property type="molecule type" value="Genomic_DNA"/>
</dbReference>
<dbReference type="RefSeq" id="WP_172954389.1">
    <property type="nucleotide sequence ID" value="NZ_JAKZFC010000017.1"/>
</dbReference>
<gene>
    <name evidence="2" type="ORF">LZ480_19505</name>
</gene>
<feature type="transmembrane region" description="Helical" evidence="1">
    <location>
        <begin position="15"/>
        <end position="47"/>
    </location>
</feature>
<reference evidence="2 3" key="1">
    <citation type="submission" date="2022-03" db="EMBL/GenBank/DDBJ databases">
        <authorList>
            <person name="Jo J.-H."/>
            <person name="Im W.-T."/>
        </authorList>
    </citation>
    <scope>NUCLEOTIDE SEQUENCE [LARGE SCALE GENOMIC DNA]</scope>
    <source>
        <strain evidence="2 3">MA9</strain>
    </source>
</reference>
<organism evidence="2 3">
    <name type="scientific">Solibacillus palustris</name>
    <dbReference type="NCBI Taxonomy" id="2908203"/>
    <lineage>
        <taxon>Bacteria</taxon>
        <taxon>Bacillati</taxon>
        <taxon>Bacillota</taxon>
        <taxon>Bacilli</taxon>
        <taxon>Bacillales</taxon>
        <taxon>Caryophanaceae</taxon>
        <taxon>Solibacillus</taxon>
    </lineage>
</organism>
<accession>A0ABS9UI56</accession>
<proteinExistence type="predicted"/>
<comment type="caution">
    <text evidence="2">The sequence shown here is derived from an EMBL/GenBank/DDBJ whole genome shotgun (WGS) entry which is preliminary data.</text>
</comment>
<name>A0ABS9UI56_9BACL</name>
<dbReference type="Proteomes" id="UP001316087">
    <property type="component" value="Unassembled WGS sequence"/>
</dbReference>
<keyword evidence="3" id="KW-1185">Reference proteome</keyword>
<protein>
    <submittedName>
        <fullName evidence="2">Uncharacterized protein</fullName>
    </submittedName>
</protein>
<keyword evidence="1" id="KW-0812">Transmembrane</keyword>
<evidence type="ECO:0000313" key="2">
    <source>
        <dbReference type="EMBL" id="MCH7324050.1"/>
    </source>
</evidence>
<keyword evidence="1" id="KW-0472">Membrane</keyword>
<evidence type="ECO:0000313" key="3">
    <source>
        <dbReference type="Proteomes" id="UP001316087"/>
    </source>
</evidence>
<evidence type="ECO:0000256" key="1">
    <source>
        <dbReference type="SAM" id="Phobius"/>
    </source>
</evidence>
<sequence>MLRFIDDLAGAIYDIFKFIICAISYLLAGMIIVAVPMYLIVWVFGFFQ</sequence>
<keyword evidence="1" id="KW-1133">Transmembrane helix</keyword>